<sequence length="199" mass="22890">MDFVVGLPLNPSGIVSILENYDPICRCIRLPRKRILYIGEEDVQMTSGFPKGNNLVQRSKKQDGHTFMDDVVEKFTRGKWLMKPTDVEKVMLKNENGEKSTSFNGPITFLVLFYVDRVIHCSRTVHRAYPAYKGWDTEYLMKRQEVELKVKKFGFGCMDKRYNPNAKPAIIDLTEQENDAKAKEKESEAGCSTREKKGI</sequence>
<name>A0ABD1HFZ7_SALDI</name>
<feature type="region of interest" description="Disordered" evidence="1">
    <location>
        <begin position="174"/>
        <end position="199"/>
    </location>
</feature>
<protein>
    <submittedName>
        <fullName evidence="2">Uncharacterized protein</fullName>
    </submittedName>
</protein>
<keyword evidence="3" id="KW-1185">Reference proteome</keyword>
<dbReference type="EMBL" id="JBEAFC010000006">
    <property type="protein sequence ID" value="KAL1555352.1"/>
    <property type="molecule type" value="Genomic_DNA"/>
</dbReference>
<comment type="caution">
    <text evidence="2">The sequence shown here is derived from an EMBL/GenBank/DDBJ whole genome shotgun (WGS) entry which is preliminary data.</text>
</comment>
<evidence type="ECO:0000313" key="2">
    <source>
        <dbReference type="EMBL" id="KAL1555352.1"/>
    </source>
</evidence>
<dbReference type="Proteomes" id="UP001567538">
    <property type="component" value="Unassembled WGS sequence"/>
</dbReference>
<evidence type="ECO:0000256" key="1">
    <source>
        <dbReference type="SAM" id="MobiDB-lite"/>
    </source>
</evidence>
<organism evidence="2 3">
    <name type="scientific">Salvia divinorum</name>
    <name type="common">Maria pastora</name>
    <name type="synonym">Diviner's sage</name>
    <dbReference type="NCBI Taxonomy" id="28513"/>
    <lineage>
        <taxon>Eukaryota</taxon>
        <taxon>Viridiplantae</taxon>
        <taxon>Streptophyta</taxon>
        <taxon>Embryophyta</taxon>
        <taxon>Tracheophyta</taxon>
        <taxon>Spermatophyta</taxon>
        <taxon>Magnoliopsida</taxon>
        <taxon>eudicotyledons</taxon>
        <taxon>Gunneridae</taxon>
        <taxon>Pentapetalae</taxon>
        <taxon>asterids</taxon>
        <taxon>lamiids</taxon>
        <taxon>Lamiales</taxon>
        <taxon>Lamiaceae</taxon>
        <taxon>Nepetoideae</taxon>
        <taxon>Mentheae</taxon>
        <taxon>Salviinae</taxon>
        <taxon>Salvia</taxon>
        <taxon>Salvia subgen. Calosphace</taxon>
    </lineage>
</organism>
<gene>
    <name evidence="2" type="ORF">AAHA92_15806</name>
</gene>
<dbReference type="AlphaFoldDB" id="A0ABD1HFZ7"/>
<evidence type="ECO:0000313" key="3">
    <source>
        <dbReference type="Proteomes" id="UP001567538"/>
    </source>
</evidence>
<accession>A0ABD1HFZ7</accession>
<reference evidence="2 3" key="1">
    <citation type="submission" date="2024-06" db="EMBL/GenBank/DDBJ databases">
        <title>A chromosome level genome sequence of Diviner's sage (Salvia divinorum).</title>
        <authorList>
            <person name="Ford S.A."/>
            <person name="Ro D.-K."/>
            <person name="Ness R.W."/>
            <person name="Phillips M.A."/>
        </authorList>
    </citation>
    <scope>NUCLEOTIDE SEQUENCE [LARGE SCALE GENOMIC DNA]</scope>
    <source>
        <strain evidence="2">SAF-2024a</strain>
        <tissue evidence="2">Leaf</tissue>
    </source>
</reference>
<proteinExistence type="predicted"/>
<feature type="compositionally biased region" description="Basic and acidic residues" evidence="1">
    <location>
        <begin position="178"/>
        <end position="199"/>
    </location>
</feature>